<reference evidence="2" key="1">
    <citation type="submission" date="2019-08" db="EMBL/GenBank/DDBJ databases">
        <authorList>
            <person name="Kucharzyk K."/>
            <person name="Murdoch R.W."/>
            <person name="Higgins S."/>
            <person name="Loffler F."/>
        </authorList>
    </citation>
    <scope>NUCLEOTIDE SEQUENCE</scope>
</reference>
<gene>
    <name evidence="2" type="ORF">SDC9_189326</name>
</gene>
<feature type="region of interest" description="Disordered" evidence="1">
    <location>
        <begin position="18"/>
        <end position="70"/>
    </location>
</feature>
<feature type="compositionally biased region" description="Acidic residues" evidence="1">
    <location>
        <begin position="24"/>
        <end position="34"/>
    </location>
</feature>
<name>A0A645HRV5_9ZZZZ</name>
<evidence type="ECO:0000256" key="1">
    <source>
        <dbReference type="SAM" id="MobiDB-lite"/>
    </source>
</evidence>
<protein>
    <submittedName>
        <fullName evidence="2">Uncharacterized protein</fullName>
    </submittedName>
</protein>
<evidence type="ECO:0000313" key="2">
    <source>
        <dbReference type="EMBL" id="MPN41771.1"/>
    </source>
</evidence>
<accession>A0A645HRV5</accession>
<dbReference type="EMBL" id="VSSQ01099041">
    <property type="protein sequence ID" value="MPN41771.1"/>
    <property type="molecule type" value="Genomic_DNA"/>
</dbReference>
<comment type="caution">
    <text evidence="2">The sequence shown here is derived from an EMBL/GenBank/DDBJ whole genome shotgun (WGS) entry which is preliminary data.</text>
</comment>
<dbReference type="AlphaFoldDB" id="A0A645HRV5"/>
<sequence>MQENGVIDMEVGIFSYPYSNSTEEQTETSADEETNQNAVTSTEIESGESTEADQQADESTPSSSSSIENQ</sequence>
<feature type="compositionally biased region" description="Acidic residues" evidence="1">
    <location>
        <begin position="45"/>
        <end position="56"/>
    </location>
</feature>
<proteinExistence type="predicted"/>
<organism evidence="2">
    <name type="scientific">bioreactor metagenome</name>
    <dbReference type="NCBI Taxonomy" id="1076179"/>
    <lineage>
        <taxon>unclassified sequences</taxon>
        <taxon>metagenomes</taxon>
        <taxon>ecological metagenomes</taxon>
    </lineage>
</organism>